<keyword evidence="1" id="KW-1133">Transmembrane helix</keyword>
<keyword evidence="3" id="KW-1185">Reference proteome</keyword>
<accession>A0A1A9UYF8</accession>
<evidence type="ECO:0000313" key="2">
    <source>
        <dbReference type="EnsemblMetazoa" id="GAUT019744-PA"/>
    </source>
</evidence>
<sequence>MITFAKYNLRSLNLMTHHGCQAGSIRHKLSWFVAVCNKIEILFDSTLSKYEIAVNRFMMAFTALFTICFIFSVVFASAEPSSIASIGLLSRIRFLCRAMISSRNIVRKIAHNL</sequence>
<evidence type="ECO:0000256" key="1">
    <source>
        <dbReference type="SAM" id="Phobius"/>
    </source>
</evidence>
<proteinExistence type="predicted"/>
<dbReference type="AlphaFoldDB" id="A0A1A9UYF8"/>
<dbReference type="VEuPathDB" id="VectorBase:GAUT019744"/>
<dbReference type="EnsemblMetazoa" id="GAUT019744-RA">
    <property type="protein sequence ID" value="GAUT019744-PA"/>
    <property type="gene ID" value="GAUT019744"/>
</dbReference>
<reference evidence="2" key="1">
    <citation type="submission" date="2020-05" db="UniProtKB">
        <authorList>
            <consortium name="EnsemblMetazoa"/>
        </authorList>
    </citation>
    <scope>IDENTIFICATION</scope>
    <source>
        <strain evidence="2">TTRI</strain>
    </source>
</reference>
<protein>
    <submittedName>
        <fullName evidence="2">Uncharacterized protein</fullName>
    </submittedName>
</protein>
<organism evidence="2 3">
    <name type="scientific">Glossina austeni</name>
    <name type="common">Savannah tsetse fly</name>
    <dbReference type="NCBI Taxonomy" id="7395"/>
    <lineage>
        <taxon>Eukaryota</taxon>
        <taxon>Metazoa</taxon>
        <taxon>Ecdysozoa</taxon>
        <taxon>Arthropoda</taxon>
        <taxon>Hexapoda</taxon>
        <taxon>Insecta</taxon>
        <taxon>Pterygota</taxon>
        <taxon>Neoptera</taxon>
        <taxon>Endopterygota</taxon>
        <taxon>Diptera</taxon>
        <taxon>Brachycera</taxon>
        <taxon>Muscomorpha</taxon>
        <taxon>Hippoboscoidea</taxon>
        <taxon>Glossinidae</taxon>
        <taxon>Glossina</taxon>
    </lineage>
</organism>
<keyword evidence="1" id="KW-0472">Membrane</keyword>
<keyword evidence="1" id="KW-0812">Transmembrane</keyword>
<name>A0A1A9UYF8_GLOAU</name>
<feature type="transmembrane region" description="Helical" evidence="1">
    <location>
        <begin position="57"/>
        <end position="76"/>
    </location>
</feature>
<evidence type="ECO:0000313" key="3">
    <source>
        <dbReference type="Proteomes" id="UP000078200"/>
    </source>
</evidence>
<dbReference type="Proteomes" id="UP000078200">
    <property type="component" value="Unassembled WGS sequence"/>
</dbReference>